<dbReference type="GO" id="GO:0003677">
    <property type="term" value="F:DNA binding"/>
    <property type="evidence" value="ECO:0007669"/>
    <property type="project" value="InterPro"/>
</dbReference>
<dbReference type="SUPFAM" id="SSF52540">
    <property type="entry name" value="P-loop containing nucleoside triphosphate hydrolases"/>
    <property type="match status" value="1"/>
</dbReference>
<evidence type="ECO:0000256" key="3">
    <source>
        <dbReference type="ARBA" id="ARBA00022806"/>
    </source>
</evidence>
<dbReference type="PROSITE" id="PS51198">
    <property type="entry name" value="UVRD_HELICASE_ATP_BIND"/>
    <property type="match status" value="1"/>
</dbReference>
<keyword evidence="1 9" id="KW-0547">Nucleotide-binding</keyword>
<sequence>MNKIINETNWNPKGDIILEAAAEKAVKINKNVLVVAGPGAGKTELLAQKTDFLFQTNLSEPPRRILAISFKKDAAENLKDRIVKRYGNEYASRFTSLTFDSFAKRILDQFKSALPKNLIPSKDYLVEDRDKIEQVLSKYVYGFESWYKKQKSQEIEKQLYGEQNQKIWRDLLIGDESGNACLTFKMISILARKIIQENPLIRQALQATYSHVFLDEFQDTTTMQYELVKSCFLDGDSIMTAVGDNKQRIMEWAGARKTIFSDFQQDFVAEKISLITNHRSAPRLVELQKMMYESLGEYELEASSSTKWNSNDGEVTLFLSENEIDEGQKIANEIVQKVLLGIAPNEICILVKQLPENYTGQLIPLLKDKGIRARIENEYQDVLKQAIVILLLSIFKVSLKKQTPQEWNYLEEFYFEVVELGEFQNEKNFDFVQDCIKDITKYCSEKMGSITEENDFRVLVVGLINKINRNTIFKIYPEYKQGIYMDSILDQFIELFWKEYVIEEDFNTAIRTFQGENIIPIMTIHKSKGLEYESVYFIGLEDSAFWNFRNKPDADRSAFFVAISRAKKYLSFSYCSNRETMKNYYNPSGDQKRENINEFYDLLSQPGISKIIQ</sequence>
<dbReference type="RefSeq" id="WP_264653626.1">
    <property type="nucleotide sequence ID" value="NZ_JAOQNN010000001.1"/>
</dbReference>
<comment type="catalytic activity">
    <reaction evidence="6">
        <text>Couples ATP hydrolysis with the unwinding of duplex DNA by translocating in the 3'-5' direction.</text>
        <dbReference type="EC" id="5.6.2.4"/>
    </reaction>
</comment>
<evidence type="ECO:0000256" key="1">
    <source>
        <dbReference type="ARBA" id="ARBA00022741"/>
    </source>
</evidence>
<dbReference type="GO" id="GO:0005524">
    <property type="term" value="F:ATP binding"/>
    <property type="evidence" value="ECO:0007669"/>
    <property type="project" value="UniProtKB-UniRule"/>
</dbReference>
<evidence type="ECO:0000313" key="12">
    <source>
        <dbReference type="Proteomes" id="UP001207687"/>
    </source>
</evidence>
<dbReference type="Pfam" id="PF13361">
    <property type="entry name" value="UvrD_C"/>
    <property type="match status" value="1"/>
</dbReference>
<organism evidence="11 12">
    <name type="scientific">Lactococcus lactis</name>
    <dbReference type="NCBI Taxonomy" id="1358"/>
    <lineage>
        <taxon>Bacteria</taxon>
        <taxon>Bacillati</taxon>
        <taxon>Bacillota</taxon>
        <taxon>Bacilli</taxon>
        <taxon>Lactobacillales</taxon>
        <taxon>Streptococcaceae</taxon>
        <taxon>Lactococcus</taxon>
    </lineage>
</organism>
<dbReference type="InterPro" id="IPR027417">
    <property type="entry name" value="P-loop_NTPase"/>
</dbReference>
<gene>
    <name evidence="11" type="ORF">M2256_000137</name>
</gene>
<keyword evidence="2 9" id="KW-0378">Hydrolase</keyword>
<dbReference type="CDD" id="cd17932">
    <property type="entry name" value="DEXQc_UvrD"/>
    <property type="match status" value="1"/>
</dbReference>
<dbReference type="EMBL" id="JAOQNN010000001">
    <property type="protein sequence ID" value="MCW2279679.1"/>
    <property type="molecule type" value="Genomic_DNA"/>
</dbReference>
<dbReference type="InterPro" id="IPR000212">
    <property type="entry name" value="DNA_helicase_UvrD/REP"/>
</dbReference>
<accession>A0AAW5TFC7</accession>
<dbReference type="PANTHER" id="PTHR11070:SF2">
    <property type="entry name" value="ATP-DEPENDENT DNA HELICASE SRS2"/>
    <property type="match status" value="1"/>
</dbReference>
<evidence type="ECO:0000256" key="9">
    <source>
        <dbReference type="PROSITE-ProRule" id="PRU00560"/>
    </source>
</evidence>
<proteinExistence type="predicted"/>
<dbReference type="InterPro" id="IPR014017">
    <property type="entry name" value="DNA_helicase_UvrD-like_C"/>
</dbReference>
<evidence type="ECO:0000256" key="5">
    <source>
        <dbReference type="ARBA" id="ARBA00023235"/>
    </source>
</evidence>
<dbReference type="EC" id="5.6.2.4" evidence="7"/>
<keyword evidence="4 9" id="KW-0067">ATP-binding</keyword>
<dbReference type="GO" id="GO:0016787">
    <property type="term" value="F:hydrolase activity"/>
    <property type="evidence" value="ECO:0007669"/>
    <property type="project" value="UniProtKB-UniRule"/>
</dbReference>
<dbReference type="GO" id="GO:0043138">
    <property type="term" value="F:3'-5' DNA helicase activity"/>
    <property type="evidence" value="ECO:0007669"/>
    <property type="project" value="UniProtKB-EC"/>
</dbReference>
<dbReference type="Gene3D" id="3.40.50.300">
    <property type="entry name" value="P-loop containing nucleotide triphosphate hydrolases"/>
    <property type="match status" value="2"/>
</dbReference>
<comment type="catalytic activity">
    <reaction evidence="8">
        <text>ATP + H2O = ADP + phosphate + H(+)</text>
        <dbReference type="Rhea" id="RHEA:13065"/>
        <dbReference type="ChEBI" id="CHEBI:15377"/>
        <dbReference type="ChEBI" id="CHEBI:15378"/>
        <dbReference type="ChEBI" id="CHEBI:30616"/>
        <dbReference type="ChEBI" id="CHEBI:43474"/>
        <dbReference type="ChEBI" id="CHEBI:456216"/>
        <dbReference type="EC" id="5.6.2.4"/>
    </reaction>
</comment>
<evidence type="ECO:0000256" key="2">
    <source>
        <dbReference type="ARBA" id="ARBA00022801"/>
    </source>
</evidence>
<keyword evidence="3 9" id="KW-0347">Helicase</keyword>
<dbReference type="Proteomes" id="UP001207687">
    <property type="component" value="Unassembled WGS sequence"/>
</dbReference>
<reference evidence="11" key="1">
    <citation type="submission" date="2023-08" db="EMBL/GenBank/DDBJ databases">
        <title>Genomic analyses of the natural microbiome of Caenorhabditis elegans.</title>
        <authorList>
            <person name="Samuel B."/>
        </authorList>
    </citation>
    <scope>NUCLEOTIDE SEQUENCE</scope>
    <source>
        <strain evidence="11">BIGb0220</strain>
    </source>
</reference>
<evidence type="ECO:0000259" key="10">
    <source>
        <dbReference type="PROSITE" id="PS51198"/>
    </source>
</evidence>
<dbReference type="Pfam" id="PF00580">
    <property type="entry name" value="UvrD-helicase"/>
    <property type="match status" value="1"/>
</dbReference>
<feature type="domain" description="UvrD-like helicase ATP-binding" evidence="10">
    <location>
        <begin position="15"/>
        <end position="281"/>
    </location>
</feature>
<dbReference type="PANTHER" id="PTHR11070">
    <property type="entry name" value="UVRD / RECB / PCRA DNA HELICASE FAMILY MEMBER"/>
    <property type="match status" value="1"/>
</dbReference>
<evidence type="ECO:0000256" key="8">
    <source>
        <dbReference type="ARBA" id="ARBA00048988"/>
    </source>
</evidence>
<evidence type="ECO:0000256" key="7">
    <source>
        <dbReference type="ARBA" id="ARBA00034808"/>
    </source>
</evidence>
<evidence type="ECO:0000313" key="11">
    <source>
        <dbReference type="EMBL" id="MCW2279679.1"/>
    </source>
</evidence>
<protein>
    <recommendedName>
        <fullName evidence="7">DNA 3'-5' helicase</fullName>
        <ecNumber evidence="7">5.6.2.4</ecNumber>
    </recommendedName>
</protein>
<feature type="binding site" evidence="9">
    <location>
        <begin position="36"/>
        <end position="43"/>
    </location>
    <ligand>
        <name>ATP</name>
        <dbReference type="ChEBI" id="CHEBI:30616"/>
    </ligand>
</feature>
<name>A0AAW5TFC7_9LACT</name>
<keyword evidence="5" id="KW-0413">Isomerase</keyword>
<dbReference type="InterPro" id="IPR014016">
    <property type="entry name" value="UvrD-like_ATP-bd"/>
</dbReference>
<evidence type="ECO:0000256" key="4">
    <source>
        <dbReference type="ARBA" id="ARBA00022840"/>
    </source>
</evidence>
<dbReference type="AlphaFoldDB" id="A0AAW5TFC7"/>
<dbReference type="Gene3D" id="1.10.486.10">
    <property type="entry name" value="PCRA, domain 4"/>
    <property type="match status" value="1"/>
</dbReference>
<dbReference type="GO" id="GO:0000725">
    <property type="term" value="P:recombinational repair"/>
    <property type="evidence" value="ECO:0007669"/>
    <property type="project" value="TreeGrafter"/>
</dbReference>
<comment type="caution">
    <text evidence="11">The sequence shown here is derived from an EMBL/GenBank/DDBJ whole genome shotgun (WGS) entry which is preliminary data.</text>
</comment>
<evidence type="ECO:0000256" key="6">
    <source>
        <dbReference type="ARBA" id="ARBA00034617"/>
    </source>
</evidence>